<organism evidence="3 4">
    <name type="scientific">Sphaerotilus mobilis</name>
    <dbReference type="NCBI Taxonomy" id="47994"/>
    <lineage>
        <taxon>Bacteria</taxon>
        <taxon>Pseudomonadati</taxon>
        <taxon>Pseudomonadota</taxon>
        <taxon>Betaproteobacteria</taxon>
        <taxon>Burkholderiales</taxon>
        <taxon>Sphaerotilaceae</taxon>
        <taxon>Sphaerotilus</taxon>
    </lineage>
</organism>
<dbReference type="AlphaFoldDB" id="A0A4Q7LF80"/>
<protein>
    <submittedName>
        <fullName evidence="3">Regulator of sirC expression with transglutaminase-like and TPR domain</fullName>
    </submittedName>
</protein>
<evidence type="ECO:0000313" key="4">
    <source>
        <dbReference type="Proteomes" id="UP000293433"/>
    </source>
</evidence>
<keyword evidence="4" id="KW-1185">Reference proteome</keyword>
<dbReference type="Proteomes" id="UP000293433">
    <property type="component" value="Unassembled WGS sequence"/>
</dbReference>
<dbReference type="EMBL" id="SGWV01000011">
    <property type="protein sequence ID" value="RZS51968.1"/>
    <property type="molecule type" value="Genomic_DNA"/>
</dbReference>
<name>A0A4Q7LF80_9BURK</name>
<dbReference type="Pfam" id="PF13371">
    <property type="entry name" value="TPR_9"/>
    <property type="match status" value="1"/>
</dbReference>
<reference evidence="3 4" key="1">
    <citation type="submission" date="2019-02" db="EMBL/GenBank/DDBJ databases">
        <title>Genomic Encyclopedia of Type Strains, Phase IV (KMG-IV): sequencing the most valuable type-strain genomes for metagenomic binning, comparative biology and taxonomic classification.</title>
        <authorList>
            <person name="Goeker M."/>
        </authorList>
    </citation>
    <scope>NUCLEOTIDE SEQUENCE [LARGE SCALE GENOMIC DNA]</scope>
    <source>
        <strain evidence="3 4">DSM 10617</strain>
    </source>
</reference>
<comment type="similarity">
    <text evidence="1">Belongs to the UPF0162 family.</text>
</comment>
<evidence type="ECO:0000259" key="2">
    <source>
        <dbReference type="Pfam" id="PF13369"/>
    </source>
</evidence>
<dbReference type="InterPro" id="IPR032698">
    <property type="entry name" value="SirB1_N"/>
</dbReference>
<accession>A0A4Q7LF80</accession>
<proteinExistence type="inferred from homology"/>
<dbReference type="RefSeq" id="WP_130482993.1">
    <property type="nucleotide sequence ID" value="NZ_SGWV01000011.1"/>
</dbReference>
<evidence type="ECO:0000256" key="1">
    <source>
        <dbReference type="ARBA" id="ARBA00007100"/>
    </source>
</evidence>
<evidence type="ECO:0000313" key="3">
    <source>
        <dbReference type="EMBL" id="RZS51968.1"/>
    </source>
</evidence>
<comment type="caution">
    <text evidence="3">The sequence shown here is derived from an EMBL/GenBank/DDBJ whole genome shotgun (WGS) entry which is preliminary data.</text>
</comment>
<gene>
    <name evidence="3" type="ORF">EV685_3154</name>
</gene>
<dbReference type="OrthoDB" id="232498at2"/>
<sequence>MLWTAPTPLDYFASLVADDDQFALTEAAVSLAQDDDPALDTQAVLATLDAHAQAARKRLSASAEPLERVRALHQYLYVEMGLAGNVNDFYSPANSFLHEVLRTRRGIPISLAVIYLELAGQIGLDARGVSFPGHFLIRLRLPLGDALIDPLNGQSLSRQELESLVEPYAQRSREHRDWGMEGGGLPADWLAPFIEPTEPREIVSRMLRNLEALHRTAEDWSRLLQVQQRLVTLLPDDWSWRRERGQTLARLGQNAAAIEDLSCYLRHQRGGRDRAHVQAQLEALRESGPPRWH</sequence>
<dbReference type="PANTHER" id="PTHR31350:SF21">
    <property type="entry name" value="F-BOX ONLY PROTEIN 21"/>
    <property type="match status" value="1"/>
</dbReference>
<dbReference type="InterPro" id="IPR011990">
    <property type="entry name" value="TPR-like_helical_dom_sf"/>
</dbReference>
<dbReference type="PANTHER" id="PTHR31350">
    <property type="entry name" value="SI:DKEY-261L7.2"/>
    <property type="match status" value="1"/>
</dbReference>
<dbReference type="SUPFAM" id="SSF48452">
    <property type="entry name" value="TPR-like"/>
    <property type="match status" value="1"/>
</dbReference>
<dbReference type="Pfam" id="PF13369">
    <property type="entry name" value="Transglut_core2"/>
    <property type="match status" value="1"/>
</dbReference>
<feature type="domain" description="Protein SirB1 N-terminal" evidence="2">
    <location>
        <begin position="43"/>
        <end position="208"/>
    </location>
</feature>